<feature type="region of interest" description="Disordered" evidence="6">
    <location>
        <begin position="1"/>
        <end position="46"/>
    </location>
</feature>
<dbReference type="PANTHER" id="PTHR22807:SF30">
    <property type="entry name" value="28S RRNA (CYTOSINE(4447)-C(5))-METHYLTRANSFERASE-RELATED"/>
    <property type="match status" value="1"/>
</dbReference>
<evidence type="ECO:0000313" key="9">
    <source>
        <dbReference type="Proteomes" id="UP001445076"/>
    </source>
</evidence>
<feature type="non-terminal residue" evidence="8">
    <location>
        <position position="1"/>
    </location>
</feature>
<gene>
    <name evidence="8" type="ORF">OTU49_002729</name>
</gene>
<dbReference type="EMBL" id="JARKIK010000032">
    <property type="protein sequence ID" value="KAK8740851.1"/>
    <property type="molecule type" value="Genomic_DNA"/>
</dbReference>
<keyword evidence="2 5" id="KW-0808">Transferase</keyword>
<reference evidence="8" key="2">
    <citation type="submission" date="2024-01" db="EMBL/GenBank/DDBJ databases">
        <authorList>
            <person name="He J."/>
            <person name="Wang M."/>
            <person name="Zheng J."/>
            <person name="Liu Z."/>
        </authorList>
    </citation>
    <scope>NUCLEOTIDE SEQUENCE</scope>
    <source>
        <strain evidence="8">ZL_2023a</strain>
        <tissue evidence="8">Muscle</tissue>
    </source>
</reference>
<comment type="caution">
    <text evidence="8">The sequence shown here is derived from an EMBL/GenBank/DDBJ whole genome shotgun (WGS) entry which is preliminary data.</text>
</comment>
<feature type="compositionally biased region" description="Basic residues" evidence="6">
    <location>
        <begin position="1"/>
        <end position="16"/>
    </location>
</feature>
<dbReference type="Proteomes" id="UP001445076">
    <property type="component" value="Unassembled WGS sequence"/>
</dbReference>
<dbReference type="Pfam" id="PF01189">
    <property type="entry name" value="Methyltr_RsmB-F"/>
    <property type="match status" value="1"/>
</dbReference>
<feature type="active site" description="Nucleophile" evidence="5">
    <location>
        <position position="402"/>
    </location>
</feature>
<dbReference type="GO" id="GO:0008173">
    <property type="term" value="F:RNA methyltransferase activity"/>
    <property type="evidence" value="ECO:0007669"/>
    <property type="project" value="InterPro"/>
</dbReference>
<dbReference type="PRINTS" id="PR02008">
    <property type="entry name" value="RCMTFAMILY"/>
</dbReference>
<dbReference type="GO" id="GO:0003723">
    <property type="term" value="F:RNA binding"/>
    <property type="evidence" value="ECO:0007669"/>
    <property type="project" value="UniProtKB-UniRule"/>
</dbReference>
<evidence type="ECO:0000256" key="2">
    <source>
        <dbReference type="ARBA" id="ARBA00022679"/>
    </source>
</evidence>
<comment type="similarity">
    <text evidence="5">Belongs to the class I-like SAM-binding methyltransferase superfamily. RsmB/NOP family.</text>
</comment>
<dbReference type="InterPro" id="IPR029063">
    <property type="entry name" value="SAM-dependent_MTases_sf"/>
</dbReference>
<keyword evidence="4 5" id="KW-0694">RNA-binding</keyword>
<accession>A0AAW0XLL6</accession>
<keyword evidence="3 5" id="KW-0949">S-adenosyl-L-methionine</keyword>
<organism evidence="8 9">
    <name type="scientific">Cherax quadricarinatus</name>
    <name type="common">Australian red claw crayfish</name>
    <dbReference type="NCBI Taxonomy" id="27406"/>
    <lineage>
        <taxon>Eukaryota</taxon>
        <taxon>Metazoa</taxon>
        <taxon>Ecdysozoa</taxon>
        <taxon>Arthropoda</taxon>
        <taxon>Crustacea</taxon>
        <taxon>Multicrustacea</taxon>
        <taxon>Malacostraca</taxon>
        <taxon>Eumalacostraca</taxon>
        <taxon>Eucarida</taxon>
        <taxon>Decapoda</taxon>
        <taxon>Pleocyemata</taxon>
        <taxon>Astacidea</taxon>
        <taxon>Parastacoidea</taxon>
        <taxon>Parastacidae</taxon>
        <taxon>Cherax</taxon>
    </lineage>
</organism>
<proteinExistence type="inferred from homology"/>
<protein>
    <recommendedName>
        <fullName evidence="7">SAM-dependent MTase RsmB/NOP-type domain-containing protein</fullName>
    </recommendedName>
</protein>
<evidence type="ECO:0000256" key="4">
    <source>
        <dbReference type="ARBA" id="ARBA00022884"/>
    </source>
</evidence>
<keyword evidence="9" id="KW-1185">Reference proteome</keyword>
<feature type="binding site" evidence="5">
    <location>
        <position position="345"/>
    </location>
    <ligand>
        <name>S-adenosyl-L-methionine</name>
        <dbReference type="ChEBI" id="CHEBI:59789"/>
    </ligand>
</feature>
<dbReference type="InterPro" id="IPR049560">
    <property type="entry name" value="MeTrfase_RsmB-F_NOP2_cat"/>
</dbReference>
<dbReference type="PROSITE" id="PS51686">
    <property type="entry name" value="SAM_MT_RSMB_NOP"/>
    <property type="match status" value="1"/>
</dbReference>
<dbReference type="InterPro" id="IPR023267">
    <property type="entry name" value="RCMT"/>
</dbReference>
<evidence type="ECO:0000256" key="3">
    <source>
        <dbReference type="ARBA" id="ARBA00022691"/>
    </source>
</evidence>
<sequence>IMDTKKQKKISQKQPKKRTDELKQVPPSPPSVKEKNRVKASPLPSEKELRGMFEDFKRADELLKPFKTLFKSSQTEKQKVDVSTGKNKLTQEVIRRVKTKFSTSEEFAVKLLNVFGEKEALLTHEAIRFTPPGIFLRTNGLKASRKRLWSEMEAANVKAWLPEWSRININIVGDMQHIPPLVQQMISEGRCYLLHEREWHTLNMERCAIPTGEIFFKLVGRGSTRDAINSTSHRQPDAATKKVEMISLFCSAQGVISSVLGVVNAPKIGEDVLEMCATNCVKTVHIGAMMMNTGKLVARTLHCQDVTELQKTLKHLGVTNCVVTDMLTVDLAKTMAKSFDRVIIDAPCSGIGVVPPESGISMCKDSRDLEIICERQKRLIIAGAECLRHAHNRRSFLVYTTCSVLVEENEDVIQHLLDSRPEMEVIPTGVSLGVPGFSHFRGRRFSEDMCFTRRIYTHQNHMDGVFLAKLSFSHTDKEYFS</sequence>
<dbReference type="AlphaFoldDB" id="A0AAW0XLL6"/>
<feature type="domain" description="SAM-dependent MTase RsmB/NOP-type" evidence="7">
    <location>
        <begin position="262"/>
        <end position="473"/>
    </location>
</feature>
<evidence type="ECO:0000256" key="6">
    <source>
        <dbReference type="SAM" id="MobiDB-lite"/>
    </source>
</evidence>
<dbReference type="Gene3D" id="3.40.50.150">
    <property type="entry name" value="Vaccinia Virus protein VP39"/>
    <property type="match status" value="1"/>
</dbReference>
<keyword evidence="1 5" id="KW-0489">Methyltransferase</keyword>
<comment type="caution">
    <text evidence="5">Lacks conserved residue(s) required for the propagation of feature annotation.</text>
</comment>
<reference evidence="8 9" key="1">
    <citation type="journal article" date="2024" name="BMC Genomics">
        <title>Genome assembly of redclaw crayfish (Cherax quadricarinatus) provides insights into its immune adaptation and hypoxia tolerance.</title>
        <authorList>
            <person name="Liu Z."/>
            <person name="Zheng J."/>
            <person name="Li H."/>
            <person name="Fang K."/>
            <person name="Wang S."/>
            <person name="He J."/>
            <person name="Zhou D."/>
            <person name="Weng S."/>
            <person name="Chi M."/>
            <person name="Gu Z."/>
            <person name="He J."/>
            <person name="Li F."/>
            <person name="Wang M."/>
        </authorList>
    </citation>
    <scope>NUCLEOTIDE SEQUENCE [LARGE SCALE GENOMIC DNA]</scope>
    <source>
        <strain evidence="8">ZL_2023a</strain>
    </source>
</reference>
<evidence type="ECO:0000256" key="5">
    <source>
        <dbReference type="PROSITE-ProRule" id="PRU01023"/>
    </source>
</evidence>
<name>A0AAW0XLL6_CHEQU</name>
<evidence type="ECO:0000313" key="8">
    <source>
        <dbReference type="EMBL" id="KAK8740853.1"/>
    </source>
</evidence>
<evidence type="ECO:0000256" key="1">
    <source>
        <dbReference type="ARBA" id="ARBA00022603"/>
    </source>
</evidence>
<dbReference type="EMBL" id="JARKIK010000032">
    <property type="protein sequence ID" value="KAK8740853.1"/>
    <property type="molecule type" value="Genomic_DNA"/>
</dbReference>
<evidence type="ECO:0000259" key="7">
    <source>
        <dbReference type="PROSITE" id="PS51686"/>
    </source>
</evidence>
<dbReference type="SUPFAM" id="SSF53335">
    <property type="entry name" value="S-adenosyl-L-methionine-dependent methyltransferases"/>
    <property type="match status" value="1"/>
</dbReference>
<dbReference type="PANTHER" id="PTHR22807">
    <property type="entry name" value="NOP2 YEAST -RELATED NOL1/NOP2/FMU SUN DOMAIN-CONTAINING"/>
    <property type="match status" value="1"/>
</dbReference>
<dbReference type="GO" id="GO:0001510">
    <property type="term" value="P:RNA methylation"/>
    <property type="evidence" value="ECO:0007669"/>
    <property type="project" value="InterPro"/>
</dbReference>
<dbReference type="InterPro" id="IPR001678">
    <property type="entry name" value="MeTrfase_RsmB-F_NOP2_dom"/>
</dbReference>